<dbReference type="PANTHER" id="PTHR45725">
    <property type="entry name" value="FORMIN HOMOLOGY 2 FAMILY MEMBER"/>
    <property type="match status" value="1"/>
</dbReference>
<dbReference type="Gene3D" id="3.30.420.10">
    <property type="entry name" value="Ribonuclease H-like superfamily/Ribonuclease H"/>
    <property type="match status" value="1"/>
</dbReference>
<feature type="region of interest" description="Disordered" evidence="1">
    <location>
        <begin position="401"/>
        <end position="439"/>
    </location>
</feature>
<dbReference type="InterPro" id="IPR012337">
    <property type="entry name" value="RNaseH-like_sf"/>
</dbReference>
<dbReference type="WBParaSite" id="maker-uti_cns_0048115-snap-gene-0.3-mRNA-1">
    <property type="protein sequence ID" value="maker-uti_cns_0048115-snap-gene-0.3-mRNA-1"/>
    <property type="gene ID" value="maker-uti_cns_0048115-snap-gene-0.3"/>
</dbReference>
<feature type="compositionally biased region" description="Low complexity" evidence="1">
    <location>
        <begin position="2038"/>
        <end position="2047"/>
    </location>
</feature>
<feature type="compositionally biased region" description="Low complexity" evidence="1">
    <location>
        <begin position="1964"/>
        <end position="1983"/>
    </location>
</feature>
<feature type="region of interest" description="Disordered" evidence="1">
    <location>
        <begin position="1534"/>
        <end position="1595"/>
    </location>
</feature>
<reference evidence="3" key="1">
    <citation type="submission" date="2016-11" db="UniProtKB">
        <authorList>
            <consortium name="WormBaseParasite"/>
        </authorList>
    </citation>
    <scope>IDENTIFICATION</scope>
</reference>
<dbReference type="PANTHER" id="PTHR45725:SF18">
    <property type="entry name" value="ORC1-LIKE AAA ATPASE DOMAIN-CONTAINING PROTEIN"/>
    <property type="match status" value="1"/>
</dbReference>
<name>A0A1I8JHP6_9PLAT</name>
<feature type="region of interest" description="Disordered" evidence="1">
    <location>
        <begin position="599"/>
        <end position="632"/>
    </location>
</feature>
<organism evidence="2 3">
    <name type="scientific">Macrostomum lignano</name>
    <dbReference type="NCBI Taxonomy" id="282301"/>
    <lineage>
        <taxon>Eukaryota</taxon>
        <taxon>Metazoa</taxon>
        <taxon>Spiralia</taxon>
        <taxon>Lophotrochozoa</taxon>
        <taxon>Platyhelminthes</taxon>
        <taxon>Rhabditophora</taxon>
        <taxon>Macrostomorpha</taxon>
        <taxon>Macrostomida</taxon>
        <taxon>Macrostomidae</taxon>
        <taxon>Macrostomum</taxon>
    </lineage>
</organism>
<feature type="compositionally biased region" description="Low complexity" evidence="1">
    <location>
        <begin position="53"/>
        <end position="71"/>
    </location>
</feature>
<dbReference type="SUPFAM" id="SSF53098">
    <property type="entry name" value="Ribonuclease H-like"/>
    <property type="match status" value="1"/>
</dbReference>
<feature type="compositionally biased region" description="Pro residues" evidence="1">
    <location>
        <begin position="606"/>
        <end position="625"/>
    </location>
</feature>
<accession>A0A1I8JHP6</accession>
<sequence>AGGNEPTTGARSSSCRFARRNRAVASSGATSQGSSACSSGGFALSSASAARRSVNSRGSSRTSSSAADSATWPTETRMVSRRSTLFTEVRCWSLMLRLRLALDLCLGLHQPLQRQVARLVAEAAVQRGQEARLDEQLLRRRLQKVDVADVVEDDSARQAAGSACCRVSTLKAIGSSRASGSCWLGKGLPTWALMVAEGSARSQLCAHKHDDQAGGCEASGEADDGSLGPRCLGRGVAAVDDLQLGQEARQQALRVATGVSGRRRGLVGVVSEKAVQQMWRGDADVDGGAEERPRRLQHAAPVGQLAIDEAAVAGRVAGGQLVQHRPQLGGLGLQAHRWAAGRRPKFLNRLGASNKVSLRWILGHSDHPGNELADRLAKAGSTGSFTGPLPVAPTPIAVVSTSDQPARESLPARPLPEGYWASDNPPPGPSGGGPRCGDRHHIISLRDTAAPAASRSRWSPPAAKVVADILEVAHRLGAGRLLQARLAERIEQLSVVQVRHADAVAQAGAARRLQRRRRHQSAAGAIRAGANVVSRSGRGDLLQAEHLHEAGAQRRHRRRFWPAESAAAMTGWAAGPGPAEAAPAAGSAAAAAAASEAADAAWRTALPPPPPPRLPSPPPTAPSSMPPASRLPSSARLSMSLVCSLTVIRGASQLRKYFDRFTGGRCRQRRWTFGGPSICRPALIERRRRVLGRCWGGCWRGCSRGCCWSLSGGRRCRRSGFSRLAQHGGPKALFAFVRRLQGCRVEDGSAAHPHTCSADSSFPTKSTAFLVAPGNSTASGTGGSGAAMPATMSRMSSEQEAASSCCGGGPSLLTMRESWRMQSVPGNSGALLSISARMQPVDHRSTLLAFAGSSSEQPPPNRQRWWCSLCNCGTSKGSKLATHLTDQEHTLQLLTAGVGFARSDLLLTCGVQSGDSLRRWNRSIIGRTLLDKAAGAWCLQAGLLSEQQWMSMLNSVNNAVEQSGGWMKPLYIQLSNDDVFAASAAAAASLEPAPFLLVHSLHCSVKDLTRLVSDLGPEAKKPVFLGSTASCCALVPLERQPPRAATRLAFDAAVGAIKVSNGFSGSAEPLLNFLWLEAGPPVRLGRNPGQRLDLDPPSLAAAAASAAAGPAGLSLGVLCDMTVPEEIEFDESSEAAINSTDSFYNDADDAADDPEIRNGQAPAAADGASGSGGPAEKRRRLDSRVTCGFSVVGSDSLPQVWRLTGFKLTARADDIELALRRRVISYSDCSMSDRSFAGVPKSNLPKDPNCRAALLTESSGLPAEAAQSALLCAAQQPEVQLLCDRKLEISTSSRRDRPDWLPLGFGDGLSSRSQFLVLADFAPALPCTQEVALKQLRSLLPLARSFHLPGETVGHSSRHPSNGRKLVSVLAIARFDRHEDCAKSLGLVTAEGISKSSSQQLLCRFAAMPQHATLGPLRLPVHNCVIWTRLGESSAGSVAGDTLTMDGAPFVCECHTGGRYCHAATSFRRCVDAASDMAQRLPRDASPEEARRIALQCLKPLLQRKKSRCFLCSGGCGSFGLGKRPSTAMKPSLEWLTVAQPRRRRLPPLNSVTRHRRPPKSDSRPRPPSQPGGSNGGKPAFNRDRLHYLGPNPSLDDACRPENIRFLRATERQPEHAKLDQINSARIAAAAAVCWPVCFKGSKAAATSIPGPTCGQRFIDQLQLLQEPLPPVQQICQNAVSIVVGHAAIVGRSSCRRRRSRVHGQTSQAASQRFVAAGERRHAAFLVVTRHWRCGRRRRRRCLRRLRPARGRLRRRLQCLIGDISCLRVPMPDVGLVGLRRGRLEAAAGRPVVGLGPAVHRAGLAEPGQTEPEPLLDLGRVQPLRQMIGDIVQRPLEQRHVSSVCVRRRLRHKLAVSRGGGSVSGQLQAAARAPLRQDVVLLSFSAGAAAADEDSTKRGRYGVSSTSCDWNRILTYWRARMRSGVGGMGRIASASKLRDDFAKGVAPGQEPETRASPAQTWTNSNSSELAVAVSSASSSAHSSGPNPATPPELRLRLRGLSRRPYGSKCCGFERRRSFPPAPVPSDASGGGDGDKAEASAPAESGPSHQKSAGLAGSRSPRPAGGLARNLAMYCPMVDGSAFAGGAAALAPAAELALCAATVARCRNWN</sequence>
<evidence type="ECO:0000313" key="3">
    <source>
        <dbReference type="WBParaSite" id="maker-uti_cns_0048115-snap-gene-0.3-mRNA-1"/>
    </source>
</evidence>
<feature type="region of interest" description="Disordered" evidence="1">
    <location>
        <begin position="1143"/>
        <end position="1179"/>
    </location>
</feature>
<dbReference type="InterPro" id="IPR051425">
    <property type="entry name" value="Formin_Homology"/>
</dbReference>
<protein>
    <submittedName>
        <fullName evidence="3">RNase H domain-containing protein</fullName>
    </submittedName>
</protein>
<feature type="region of interest" description="Disordered" evidence="1">
    <location>
        <begin position="1942"/>
        <end position="1992"/>
    </location>
</feature>
<feature type="region of interest" description="Disordered" evidence="1">
    <location>
        <begin position="2011"/>
        <end position="2061"/>
    </location>
</feature>
<keyword evidence="2" id="KW-1185">Reference proteome</keyword>
<dbReference type="InterPro" id="IPR036397">
    <property type="entry name" value="RNaseH_sf"/>
</dbReference>
<evidence type="ECO:0000256" key="1">
    <source>
        <dbReference type="SAM" id="MobiDB-lite"/>
    </source>
</evidence>
<proteinExistence type="predicted"/>
<evidence type="ECO:0000313" key="2">
    <source>
        <dbReference type="Proteomes" id="UP000095280"/>
    </source>
</evidence>
<feature type="region of interest" description="Disordered" evidence="1">
    <location>
        <begin position="53"/>
        <end position="74"/>
    </location>
</feature>
<dbReference type="GO" id="GO:0003676">
    <property type="term" value="F:nucleic acid binding"/>
    <property type="evidence" value="ECO:0007669"/>
    <property type="project" value="InterPro"/>
</dbReference>
<dbReference type="Proteomes" id="UP000095280">
    <property type="component" value="Unplaced"/>
</dbReference>